<reference evidence="1" key="1">
    <citation type="submission" date="2019-08" db="EMBL/GenBank/DDBJ databases">
        <authorList>
            <person name="Kucharzyk K."/>
            <person name="Murdoch R.W."/>
            <person name="Higgins S."/>
            <person name="Loffler F."/>
        </authorList>
    </citation>
    <scope>NUCLEOTIDE SEQUENCE</scope>
</reference>
<proteinExistence type="predicted"/>
<accession>A0A644YKJ2</accession>
<sequence>MSAPMLEWLKAEYPLHSSNRLDMGKSCIRFKQPGQIPLTLIAALAKKMTPEEYVGVYEGVVTKFNLNEHLTRSIIPS</sequence>
<comment type="caution">
    <text evidence="1">The sequence shown here is derived from an EMBL/GenBank/DDBJ whole genome shotgun (WGS) entry which is preliminary data.</text>
</comment>
<organism evidence="1">
    <name type="scientific">bioreactor metagenome</name>
    <dbReference type="NCBI Taxonomy" id="1076179"/>
    <lineage>
        <taxon>unclassified sequences</taxon>
        <taxon>metagenomes</taxon>
        <taxon>ecological metagenomes</taxon>
    </lineage>
</organism>
<name>A0A644YKJ2_9ZZZZ</name>
<dbReference type="AlphaFoldDB" id="A0A644YKJ2"/>
<evidence type="ECO:0000313" key="1">
    <source>
        <dbReference type="EMBL" id="MPM27023.1"/>
    </source>
</evidence>
<dbReference type="EMBL" id="VSSQ01004887">
    <property type="protein sequence ID" value="MPM27023.1"/>
    <property type="molecule type" value="Genomic_DNA"/>
</dbReference>
<gene>
    <name evidence="1" type="ORF">SDC9_73528</name>
</gene>
<protein>
    <submittedName>
        <fullName evidence="1">Uncharacterized protein</fullName>
    </submittedName>
</protein>